<organism evidence="4 5">
    <name type="scientific">Triparma verrucosa</name>
    <dbReference type="NCBI Taxonomy" id="1606542"/>
    <lineage>
        <taxon>Eukaryota</taxon>
        <taxon>Sar</taxon>
        <taxon>Stramenopiles</taxon>
        <taxon>Ochrophyta</taxon>
        <taxon>Bolidophyceae</taxon>
        <taxon>Parmales</taxon>
        <taxon>Triparmaceae</taxon>
        <taxon>Triparma</taxon>
    </lineage>
</organism>
<dbReference type="GO" id="GO:0005829">
    <property type="term" value="C:cytosol"/>
    <property type="evidence" value="ECO:0007669"/>
    <property type="project" value="TreeGrafter"/>
</dbReference>
<dbReference type="Pfam" id="PF22037">
    <property type="entry name" value="PSD13_N"/>
    <property type="match status" value="1"/>
</dbReference>
<dbReference type="GO" id="GO:0006511">
    <property type="term" value="P:ubiquitin-dependent protein catabolic process"/>
    <property type="evidence" value="ECO:0007669"/>
    <property type="project" value="TreeGrafter"/>
</dbReference>
<comment type="caution">
    <text evidence="4">The sequence shown here is derived from an EMBL/GenBank/DDBJ whole genome shotgun (WGS) entry which is preliminary data.</text>
</comment>
<dbReference type="InterPro" id="IPR054179">
    <property type="entry name" value="PSD13_N"/>
</dbReference>
<evidence type="ECO:0000313" key="5">
    <source>
        <dbReference type="Proteomes" id="UP001165160"/>
    </source>
</evidence>
<dbReference type="AlphaFoldDB" id="A0A9W6ZB19"/>
<comment type="similarity">
    <text evidence="1">Belongs to the proteasome subunit S11 family.</text>
</comment>
<feature type="domain" description="PCI" evidence="3">
    <location>
        <begin position="175"/>
        <end position="347"/>
    </location>
</feature>
<evidence type="ECO:0000313" key="4">
    <source>
        <dbReference type="EMBL" id="GMH48951.1"/>
    </source>
</evidence>
<keyword evidence="2" id="KW-0647">Proteasome</keyword>
<dbReference type="PANTHER" id="PTHR10539:SF0">
    <property type="entry name" value="26S PROTEASOME NON-ATPASE REGULATORY SUBUNIT 13"/>
    <property type="match status" value="1"/>
</dbReference>
<accession>A0A9W6ZB19</accession>
<keyword evidence="5" id="KW-1185">Reference proteome</keyword>
<gene>
    <name evidence="4" type="ORF">TrVE_jg8767</name>
</gene>
<dbReference type="InterPro" id="IPR000717">
    <property type="entry name" value="PCI_dom"/>
</dbReference>
<dbReference type="GO" id="GO:0005198">
    <property type="term" value="F:structural molecule activity"/>
    <property type="evidence" value="ECO:0007669"/>
    <property type="project" value="TreeGrafter"/>
</dbReference>
<dbReference type="SMART" id="SM00088">
    <property type="entry name" value="PINT"/>
    <property type="match status" value="1"/>
</dbReference>
<dbReference type="InterPro" id="IPR036390">
    <property type="entry name" value="WH_DNA-bd_sf"/>
</dbReference>
<dbReference type="Pfam" id="PF01399">
    <property type="entry name" value="PCI"/>
    <property type="match status" value="1"/>
</dbReference>
<evidence type="ECO:0000256" key="2">
    <source>
        <dbReference type="ARBA" id="ARBA00022942"/>
    </source>
</evidence>
<name>A0A9W6ZB19_9STRA</name>
<dbReference type="InterPro" id="IPR035298">
    <property type="entry name" value="PSMD13"/>
</dbReference>
<evidence type="ECO:0000256" key="1">
    <source>
        <dbReference type="ARBA" id="ARBA00006207"/>
    </source>
</evidence>
<dbReference type="SUPFAM" id="SSF46785">
    <property type="entry name" value="Winged helix' DNA-binding domain"/>
    <property type="match status" value="1"/>
</dbReference>
<proteinExistence type="inferred from homology"/>
<dbReference type="EMBL" id="BRXX01000588">
    <property type="protein sequence ID" value="GMH48951.1"/>
    <property type="molecule type" value="Genomic_DNA"/>
</dbReference>
<sequence>MTEYLEEAGQKYPDLKSTFDDFIKWYSNKLWHELTLGVLSFVSDPKNMRDGNSNFVHLYNSFVSQFDGKVNQLSLAKIAMKVAESYGDDDLVSRQSLIEGLLEKRARLGPEASLYLDMGLCQTLVRRGENLASVKKTLSTAKTVLDTLSGSNDTSCHSSYYKTANEYHKVEGPPELFYKNALMYLSYTDEKTMGESERYVLATDVSLAALTGDGVYNFGEVVATPVLQYLKDTPNAWLMEFMLAFSTGDVNAFNNITTASKAAIKSQPALFSRLEFVNEKIRLLALVNMVFERSAADRNISFDEISARAQVPSDQVEWLVMRALSLTLIKGSIDQVDQVVTVDWVLPRVLADEQIKALADRLGEWKGKVHEMQNFVTDNTVELLYS</sequence>
<protein>
    <recommendedName>
        <fullName evidence="3">PCI domain-containing protein</fullName>
    </recommendedName>
</protein>
<evidence type="ECO:0000259" key="3">
    <source>
        <dbReference type="PROSITE" id="PS50250"/>
    </source>
</evidence>
<reference evidence="5" key="1">
    <citation type="journal article" date="2023" name="Commun. Biol.">
        <title>Genome analysis of Parmales, the sister group of diatoms, reveals the evolutionary specialization of diatoms from phago-mixotrophs to photoautotrophs.</title>
        <authorList>
            <person name="Ban H."/>
            <person name="Sato S."/>
            <person name="Yoshikawa S."/>
            <person name="Yamada K."/>
            <person name="Nakamura Y."/>
            <person name="Ichinomiya M."/>
            <person name="Sato N."/>
            <person name="Blanc-Mathieu R."/>
            <person name="Endo H."/>
            <person name="Kuwata A."/>
            <person name="Ogata H."/>
        </authorList>
    </citation>
    <scope>NUCLEOTIDE SEQUENCE [LARGE SCALE GENOMIC DNA]</scope>
    <source>
        <strain evidence="5">NIES 3699</strain>
    </source>
</reference>
<dbReference type="GO" id="GO:0008541">
    <property type="term" value="C:proteasome regulatory particle, lid subcomplex"/>
    <property type="evidence" value="ECO:0007669"/>
    <property type="project" value="TreeGrafter"/>
</dbReference>
<dbReference type="GO" id="GO:0005634">
    <property type="term" value="C:nucleus"/>
    <property type="evidence" value="ECO:0007669"/>
    <property type="project" value="TreeGrafter"/>
</dbReference>
<dbReference type="PROSITE" id="PS50250">
    <property type="entry name" value="PCI"/>
    <property type="match status" value="1"/>
</dbReference>
<dbReference type="PANTHER" id="PTHR10539">
    <property type="entry name" value="26S PROTEASOME NON-ATPASE REGULATORY SUBUNIT 13"/>
    <property type="match status" value="1"/>
</dbReference>
<dbReference type="Proteomes" id="UP001165160">
    <property type="component" value="Unassembled WGS sequence"/>
</dbReference>